<feature type="transmembrane region" description="Helical" evidence="12">
    <location>
        <begin position="619"/>
        <end position="642"/>
    </location>
</feature>
<dbReference type="InterPro" id="IPR028082">
    <property type="entry name" value="Peripla_BP_I"/>
</dbReference>
<evidence type="ECO:0000256" key="7">
    <source>
        <dbReference type="ARBA" id="ARBA00023136"/>
    </source>
</evidence>
<dbReference type="PROSITE" id="PS50259">
    <property type="entry name" value="G_PROTEIN_RECEP_F3_4"/>
    <property type="match status" value="1"/>
</dbReference>
<comment type="subcellular location">
    <subcellularLocation>
        <location evidence="1">Cell membrane</location>
        <topology evidence="1">Multi-pass membrane protein</topology>
    </subcellularLocation>
</comment>
<keyword evidence="4" id="KW-0732">Signal</keyword>
<dbReference type="PRINTS" id="PR00248">
    <property type="entry name" value="GPCRMGR"/>
</dbReference>
<keyword evidence="3 12" id="KW-0812">Transmembrane</keyword>
<keyword evidence="10" id="KW-0807">Transducer</keyword>
<dbReference type="GO" id="GO:0004930">
    <property type="term" value="F:G protein-coupled receptor activity"/>
    <property type="evidence" value="ECO:0007669"/>
    <property type="project" value="UniProtKB-KW"/>
</dbReference>
<dbReference type="Proteomes" id="UP001501920">
    <property type="component" value="Chromosome 4"/>
</dbReference>
<evidence type="ECO:0000313" key="15">
    <source>
        <dbReference type="Proteomes" id="UP001501920"/>
    </source>
</evidence>
<dbReference type="PANTHER" id="PTHR24061">
    <property type="entry name" value="CALCIUM-SENSING RECEPTOR-RELATED"/>
    <property type="match status" value="1"/>
</dbReference>
<proteinExistence type="inferred from homology"/>
<evidence type="ECO:0000256" key="1">
    <source>
        <dbReference type="ARBA" id="ARBA00004651"/>
    </source>
</evidence>
<dbReference type="PRINTS" id="PR00592">
    <property type="entry name" value="CASENSINGR"/>
</dbReference>
<organism evidence="14 15">
    <name type="scientific">Pygocentrus nattereri</name>
    <name type="common">Red-bellied piranha</name>
    <dbReference type="NCBI Taxonomy" id="42514"/>
    <lineage>
        <taxon>Eukaryota</taxon>
        <taxon>Metazoa</taxon>
        <taxon>Chordata</taxon>
        <taxon>Craniata</taxon>
        <taxon>Vertebrata</taxon>
        <taxon>Euteleostomi</taxon>
        <taxon>Actinopterygii</taxon>
        <taxon>Neopterygii</taxon>
        <taxon>Teleostei</taxon>
        <taxon>Ostariophysi</taxon>
        <taxon>Characiformes</taxon>
        <taxon>Characoidei</taxon>
        <taxon>Pygocentrus</taxon>
    </lineage>
</organism>
<evidence type="ECO:0000256" key="11">
    <source>
        <dbReference type="ARBA" id="ARBA00038492"/>
    </source>
</evidence>
<dbReference type="PANTHER" id="PTHR24061:SF506">
    <property type="entry name" value="G-PROTEIN COUPLED RECEPTOR FAMILY C GROUP 6 MEMBER A-LIKE PRECURSOR"/>
    <property type="match status" value="1"/>
</dbReference>
<dbReference type="InterPro" id="IPR000337">
    <property type="entry name" value="GPCR_3"/>
</dbReference>
<dbReference type="InterPro" id="IPR001828">
    <property type="entry name" value="ANF_lig-bd_rcpt"/>
</dbReference>
<evidence type="ECO:0000256" key="3">
    <source>
        <dbReference type="ARBA" id="ARBA00022692"/>
    </source>
</evidence>
<keyword evidence="7 12" id="KW-0472">Membrane</keyword>
<reference evidence="14 15" key="1">
    <citation type="submission" date="2020-10" db="EMBL/GenBank/DDBJ databases">
        <title>Pygocentrus nattereri (red-bellied piranha) genome, fPygNat1, primary haplotype.</title>
        <authorList>
            <person name="Myers G."/>
            <person name="Meyer A."/>
            <person name="Karagic N."/>
            <person name="Pippel M."/>
            <person name="Winkler S."/>
            <person name="Tracey A."/>
            <person name="Wood J."/>
            <person name="Formenti G."/>
            <person name="Howe K."/>
            <person name="Fedrigo O."/>
            <person name="Jarvis E.D."/>
        </authorList>
    </citation>
    <scope>NUCLEOTIDE SEQUENCE [LARGE SCALE GENOMIC DNA]</scope>
</reference>
<dbReference type="FunFam" id="2.10.50.30:FF:000004">
    <property type="entry name" value="Taste receptor type 1 member 3-like protein"/>
    <property type="match status" value="1"/>
</dbReference>
<reference evidence="14" key="3">
    <citation type="submission" date="2025-09" db="UniProtKB">
        <authorList>
            <consortium name="Ensembl"/>
        </authorList>
    </citation>
    <scope>IDENTIFICATION</scope>
</reference>
<dbReference type="InterPro" id="IPR017979">
    <property type="entry name" value="GPCR_3_CS"/>
</dbReference>
<evidence type="ECO:0000256" key="5">
    <source>
        <dbReference type="ARBA" id="ARBA00022989"/>
    </source>
</evidence>
<dbReference type="SUPFAM" id="SSF53822">
    <property type="entry name" value="Periplasmic binding protein-like I"/>
    <property type="match status" value="1"/>
</dbReference>
<keyword evidence="2" id="KW-1003">Cell membrane</keyword>
<dbReference type="InterPro" id="IPR000068">
    <property type="entry name" value="GPCR_3_Ca_sens_rcpt-rel"/>
</dbReference>
<evidence type="ECO:0000256" key="4">
    <source>
        <dbReference type="ARBA" id="ARBA00022729"/>
    </source>
</evidence>
<dbReference type="Gene3D" id="3.40.50.2300">
    <property type="match status" value="2"/>
</dbReference>
<evidence type="ECO:0000256" key="10">
    <source>
        <dbReference type="ARBA" id="ARBA00023224"/>
    </source>
</evidence>
<keyword evidence="5 12" id="KW-1133">Transmembrane helix</keyword>
<evidence type="ECO:0000256" key="8">
    <source>
        <dbReference type="ARBA" id="ARBA00023170"/>
    </source>
</evidence>
<feature type="transmembrane region" description="Helical" evidence="12">
    <location>
        <begin position="774"/>
        <end position="794"/>
    </location>
</feature>
<reference evidence="14" key="2">
    <citation type="submission" date="2025-08" db="UniProtKB">
        <authorList>
            <consortium name="Ensembl"/>
        </authorList>
    </citation>
    <scope>IDENTIFICATION</scope>
</reference>
<evidence type="ECO:0000313" key="14">
    <source>
        <dbReference type="Ensembl" id="ENSPNAP00000078954.1"/>
    </source>
</evidence>
<dbReference type="InterPro" id="IPR011500">
    <property type="entry name" value="GPCR_3_9-Cys_dom"/>
</dbReference>
<dbReference type="AlphaFoldDB" id="A0AAR2LW46"/>
<feature type="transmembrane region" description="Helical" evidence="12">
    <location>
        <begin position="800"/>
        <end position="820"/>
    </location>
</feature>
<evidence type="ECO:0000256" key="9">
    <source>
        <dbReference type="ARBA" id="ARBA00023180"/>
    </source>
</evidence>
<feature type="transmembrane region" description="Helical" evidence="12">
    <location>
        <begin position="696"/>
        <end position="716"/>
    </location>
</feature>
<keyword evidence="9" id="KW-0325">Glycoprotein</keyword>
<dbReference type="Ensembl" id="ENSPNAT00000075436.1">
    <property type="protein sequence ID" value="ENSPNAP00000078954.1"/>
    <property type="gene ID" value="ENSPNAG00000036709.1"/>
</dbReference>
<dbReference type="GO" id="GO:0050909">
    <property type="term" value="P:sensory perception of taste"/>
    <property type="evidence" value="ECO:0007669"/>
    <property type="project" value="UniProtKB-ARBA"/>
</dbReference>
<evidence type="ECO:0000256" key="2">
    <source>
        <dbReference type="ARBA" id="ARBA00022475"/>
    </source>
</evidence>
<comment type="similarity">
    <text evidence="11">Belongs to the G-protein coupled receptor 3 family. TAS1R subfamily.</text>
</comment>
<keyword evidence="8" id="KW-0675">Receptor</keyword>
<keyword evidence="6" id="KW-0297">G-protein coupled receptor</keyword>
<dbReference type="PROSITE" id="PS00980">
    <property type="entry name" value="G_PROTEIN_RECEP_F3_2"/>
    <property type="match status" value="1"/>
</dbReference>
<evidence type="ECO:0000256" key="12">
    <source>
        <dbReference type="SAM" id="Phobius"/>
    </source>
</evidence>
<dbReference type="InterPro" id="IPR038550">
    <property type="entry name" value="GPCR_3_9-Cys_sf"/>
</dbReference>
<feature type="domain" description="G-protein coupled receptors family 3 profile" evidence="13">
    <location>
        <begin position="585"/>
        <end position="827"/>
    </location>
</feature>
<protein>
    <submittedName>
        <fullName evidence="14">Olfactory receptor C family, b1</fullName>
    </submittedName>
</protein>
<dbReference type="Pfam" id="PF01094">
    <property type="entry name" value="ANF_receptor"/>
    <property type="match status" value="1"/>
</dbReference>
<dbReference type="Pfam" id="PF00003">
    <property type="entry name" value="7tm_3"/>
    <property type="match status" value="1"/>
</dbReference>
<dbReference type="GO" id="GO:0005886">
    <property type="term" value="C:plasma membrane"/>
    <property type="evidence" value="ECO:0007669"/>
    <property type="project" value="UniProtKB-SubCell"/>
</dbReference>
<dbReference type="InterPro" id="IPR017978">
    <property type="entry name" value="GPCR_3_C"/>
</dbReference>
<feature type="transmembrane region" description="Helical" evidence="12">
    <location>
        <begin position="741"/>
        <end position="762"/>
    </location>
</feature>
<evidence type="ECO:0000256" key="6">
    <source>
        <dbReference type="ARBA" id="ARBA00023040"/>
    </source>
</evidence>
<dbReference type="GeneTree" id="ENSGT00940000166171"/>
<evidence type="ECO:0000259" key="13">
    <source>
        <dbReference type="PROSITE" id="PS50259"/>
    </source>
</evidence>
<sequence>MSFLRWVAGYTLCDRVRSSVIREELRVESLLLRIERSQLRWLGHLIRMPPGHLPLGVFQARPTGTTPGFVLGPTEGIISPSWPGSSLGSPEFIWRKLQGTGSSGILCSPNYYHDPIWTSASIHTIEMINDSGFLPGIQLGYLMCDPCAYATKAVQCVADMLMDGWMLYYTYTKRVSSYLNISTFSLQVSCSSSAAALSDKLRYTSFFRVIPSNIYQSQALAKLMRHFNWDWIGVVSLDDDYGKGIYENFVRHAEKERICFDFDEVIPNYNNVKQRIQEVADIIRNATARVVVLFLRIQQVEMLFEEMIKTNTSRTWIASNAWSMSRLLMKMKGINKVGDIIGTTFITGKIPGFEDYLQNLRPRPGARNDLIMEYKQMRFNCSQQSQHTSPLACNVTDPQEANDDYLLQAVDVTEAYSQRVAVHAVAHAMKKLLQCNDTACSGDTNFMSYKVKIGCDNIQPHFQKSWDTNGYDVMMWKQKGDEKVCEVVGKFFIKNGDVEISEHKIHWTNSTVPWSRCSKPCPPGTEKSISSISCCYNCTNCNEGFYSNETDQDTCKQCPEGFWSLPGSRECQKWSIWFLEWSAAYSIVVMIGTVIGALLLVFSFIFYILHREKPIIKGILVISCLMKFGLMVSFGGVILFLGSPNIHVCRAQQTMYGLGFTLCVSCILVKALHIFLELMSCNPTKQRELRKFDKPFVIIGILTAIQALICIFWMVFDPVNVEEKQSKTQLLTLNRLCTQGFMYGFGAMHVYIALLAVVCFGLAFKGRDDETDPIVFSMLIHLFAWLCFIPVFITQYESRPIVQISGIMVSNYGVIFCHFAPKWFKILSERSETLKAGKAPVASLTNDSDSGVVCRSTPQSRFSFAESDPSNWDISSLYPSEVSAASFRHRRQRSQRSRRSL</sequence>
<dbReference type="Gene3D" id="2.10.50.30">
    <property type="entry name" value="GPCR, family 3, nine cysteines domain"/>
    <property type="match status" value="1"/>
</dbReference>
<keyword evidence="15" id="KW-1185">Reference proteome</keyword>
<accession>A0AAR2LW46</accession>
<feature type="transmembrane region" description="Helical" evidence="12">
    <location>
        <begin position="583"/>
        <end position="607"/>
    </location>
</feature>
<dbReference type="FunFam" id="3.40.50.2300:FF:000016">
    <property type="entry name" value="Taste 1 receptor member 2"/>
    <property type="match status" value="1"/>
</dbReference>
<dbReference type="Pfam" id="PF07562">
    <property type="entry name" value="NCD3G"/>
    <property type="match status" value="1"/>
</dbReference>
<feature type="transmembrane region" description="Helical" evidence="12">
    <location>
        <begin position="654"/>
        <end position="676"/>
    </location>
</feature>
<name>A0AAR2LW46_PYGNA</name>